<feature type="compositionally biased region" description="Basic and acidic residues" evidence="5">
    <location>
        <begin position="264"/>
        <end position="276"/>
    </location>
</feature>
<dbReference type="Pfam" id="PF13639">
    <property type="entry name" value="zf-RING_2"/>
    <property type="match status" value="1"/>
</dbReference>
<keyword evidence="9" id="KW-1185">Reference proteome</keyword>
<dbReference type="PANTHER" id="PTHR12618:SF20">
    <property type="entry name" value="PHD AND RING FINGER DOMAIN-CONTAINING PROTEIN 1"/>
    <property type="match status" value="1"/>
</dbReference>
<feature type="compositionally biased region" description="Low complexity" evidence="5">
    <location>
        <begin position="445"/>
        <end position="460"/>
    </location>
</feature>
<feature type="compositionally biased region" description="Basic and acidic residues" evidence="5">
    <location>
        <begin position="349"/>
        <end position="359"/>
    </location>
</feature>
<evidence type="ECO:0000256" key="2">
    <source>
        <dbReference type="ARBA" id="ARBA00022771"/>
    </source>
</evidence>
<dbReference type="InterPro" id="IPR011011">
    <property type="entry name" value="Znf_FYVE_PHD"/>
</dbReference>
<evidence type="ECO:0000313" key="9">
    <source>
        <dbReference type="Proteomes" id="UP000750711"/>
    </source>
</evidence>
<dbReference type="PROSITE" id="PS50016">
    <property type="entry name" value="ZF_PHD_2"/>
    <property type="match status" value="1"/>
</dbReference>
<dbReference type="PROSITE" id="PS50089">
    <property type="entry name" value="ZF_RING_2"/>
    <property type="match status" value="1"/>
</dbReference>
<comment type="caution">
    <text evidence="8">The sequence shown here is derived from an EMBL/GenBank/DDBJ whole genome shotgun (WGS) entry which is preliminary data.</text>
</comment>
<dbReference type="InterPro" id="IPR001841">
    <property type="entry name" value="Znf_RING"/>
</dbReference>
<dbReference type="SMART" id="SM00249">
    <property type="entry name" value="PHD"/>
    <property type="match status" value="1"/>
</dbReference>
<dbReference type="InterPro" id="IPR019787">
    <property type="entry name" value="Znf_PHD-finger"/>
</dbReference>
<evidence type="ECO:0000313" key="8">
    <source>
        <dbReference type="EMBL" id="KAH0566132.1"/>
    </source>
</evidence>
<dbReference type="Pfam" id="PF00628">
    <property type="entry name" value="PHD"/>
    <property type="match status" value="1"/>
</dbReference>
<reference evidence="8" key="1">
    <citation type="submission" date="2021-03" db="EMBL/GenBank/DDBJ databases">
        <title>Comparative genomics and phylogenomic investigation of the class Geoglossomycetes provide insights into ecological specialization and systematics.</title>
        <authorList>
            <person name="Melie T."/>
            <person name="Pirro S."/>
            <person name="Miller A.N."/>
            <person name="Quandt A."/>
        </authorList>
    </citation>
    <scope>NUCLEOTIDE SEQUENCE</scope>
    <source>
        <strain evidence="8">CAQ_001_2017</strain>
    </source>
</reference>
<dbReference type="PANTHER" id="PTHR12618">
    <property type="entry name" value="PHD AND RING FINGER DOMAIN-CONTAINING PROTEIN 1"/>
    <property type="match status" value="1"/>
</dbReference>
<feature type="compositionally biased region" description="Low complexity" evidence="5">
    <location>
        <begin position="524"/>
        <end position="540"/>
    </location>
</feature>
<feature type="region of interest" description="Disordered" evidence="5">
    <location>
        <begin position="254"/>
        <end position="276"/>
    </location>
</feature>
<feature type="compositionally biased region" description="Low complexity" evidence="5">
    <location>
        <begin position="478"/>
        <end position="487"/>
    </location>
</feature>
<evidence type="ECO:0000256" key="4">
    <source>
        <dbReference type="PROSITE-ProRule" id="PRU00175"/>
    </source>
</evidence>
<feature type="region of interest" description="Disordered" evidence="5">
    <location>
        <begin position="443"/>
        <end position="541"/>
    </location>
</feature>
<dbReference type="CDD" id="cd15545">
    <property type="entry name" value="PHD_BAZ2A_like"/>
    <property type="match status" value="1"/>
</dbReference>
<evidence type="ECO:0008006" key="10">
    <source>
        <dbReference type="Google" id="ProtNLM"/>
    </source>
</evidence>
<keyword evidence="3" id="KW-0862">Zinc</keyword>
<dbReference type="InterPro" id="IPR013083">
    <property type="entry name" value="Znf_RING/FYVE/PHD"/>
</dbReference>
<dbReference type="GO" id="GO:0008270">
    <property type="term" value="F:zinc ion binding"/>
    <property type="evidence" value="ECO:0007669"/>
    <property type="project" value="UniProtKB-KW"/>
</dbReference>
<evidence type="ECO:0000256" key="1">
    <source>
        <dbReference type="ARBA" id="ARBA00022723"/>
    </source>
</evidence>
<name>A0A9P8RTY2_9PEZI</name>
<accession>A0A9P8RTY2</accession>
<evidence type="ECO:0000256" key="5">
    <source>
        <dbReference type="SAM" id="MobiDB-lite"/>
    </source>
</evidence>
<dbReference type="SMART" id="SM00184">
    <property type="entry name" value="RING"/>
    <property type="match status" value="1"/>
</dbReference>
<feature type="compositionally biased region" description="Low complexity" evidence="5">
    <location>
        <begin position="373"/>
        <end position="384"/>
    </location>
</feature>
<feature type="domain" description="PHD-type" evidence="6">
    <location>
        <begin position="144"/>
        <end position="192"/>
    </location>
</feature>
<feature type="domain" description="RING-type" evidence="7">
    <location>
        <begin position="5"/>
        <end position="77"/>
    </location>
</feature>
<keyword evidence="1" id="KW-0479">Metal-binding</keyword>
<evidence type="ECO:0000256" key="3">
    <source>
        <dbReference type="ARBA" id="ARBA00022833"/>
    </source>
</evidence>
<dbReference type="Proteomes" id="UP000750711">
    <property type="component" value="Unassembled WGS sequence"/>
</dbReference>
<organism evidence="8 9">
    <name type="scientific">Trichoglossum hirsutum</name>
    <dbReference type="NCBI Taxonomy" id="265104"/>
    <lineage>
        <taxon>Eukaryota</taxon>
        <taxon>Fungi</taxon>
        <taxon>Dikarya</taxon>
        <taxon>Ascomycota</taxon>
        <taxon>Pezizomycotina</taxon>
        <taxon>Geoglossomycetes</taxon>
        <taxon>Geoglossales</taxon>
        <taxon>Geoglossaceae</taxon>
        <taxon>Trichoglossum</taxon>
    </lineage>
</organism>
<dbReference type="EMBL" id="JAGHQM010000032">
    <property type="protein sequence ID" value="KAH0566132.1"/>
    <property type="molecule type" value="Genomic_DNA"/>
</dbReference>
<feature type="region of interest" description="Disordered" evidence="5">
    <location>
        <begin position="328"/>
        <end position="419"/>
    </location>
</feature>
<proteinExistence type="predicted"/>
<protein>
    <recommendedName>
        <fullName evidence="10">PHD and RING finger domain-containing protein</fullName>
    </recommendedName>
</protein>
<evidence type="ECO:0000259" key="6">
    <source>
        <dbReference type="PROSITE" id="PS50016"/>
    </source>
</evidence>
<dbReference type="InterPro" id="IPR047157">
    <property type="entry name" value="PHRF1/Atg35"/>
</dbReference>
<dbReference type="SUPFAM" id="SSF57850">
    <property type="entry name" value="RING/U-box"/>
    <property type="match status" value="1"/>
</dbReference>
<gene>
    <name evidence="8" type="ORF">GP486_000462</name>
</gene>
<keyword evidence="2 4" id="KW-0863">Zinc-finger</keyword>
<dbReference type="SUPFAM" id="SSF57903">
    <property type="entry name" value="FYVE/PHD zinc finger"/>
    <property type="match status" value="1"/>
</dbReference>
<sequence>MSETCIVCLGNLEPENALSGNLSPTDLPGNSKKIASLDDEDHDKAELIAHIVPCGHNLHDKCLKPWVDRANSCPICRQNFNTVELCSEIGGESNYVLPRLWLSTLIHASLGLTISSYTVKDRVQVAELDLSMIYDDDELDDLPTDGCQLCGEDSDEDLLLLCDGCDAVCHTYCAGLLSVPAGAWFCFVCSDQRALNPYSRLTNSHHLPDRRTRGQRRRLRDVEILNHGGWARVWQSVWDRLNLDLDFPYDDDQGISDYHGPRQSRRESGQRLRDWERRAEVAERQGGGHMFRESAVLLFNNHAAREKPRPPQPESQEEIRAWNAFEKAKEIQDSNPKKRKSKSTTASPSDRELPQEPVRKLKRPRTRRAQDFAESSSDAAANASSKERKPGNEPLPTPTLSKPLTNGTDNGGPSFLQSLLKEVETSVPADIDVPAKFRPSAIDYSSPRAALSPAASPPASDYATPRALSTTPPPQPRTRPQSPTPLTSKVEPIFPAPNFSPSRSPPPSRSQHTDNRHSRPQKPLSPSTTPPRSTETSPISVNKTLSAKSDIERIVRAALNPYWHSNHVSKEQFVSINRNVSRMLYDKIADLTALDDKEKGKWEKLAAEEVRSAVEALKSSG</sequence>
<dbReference type="AlphaFoldDB" id="A0A9P8RTY2"/>
<dbReference type="InterPro" id="IPR001965">
    <property type="entry name" value="Znf_PHD"/>
</dbReference>
<evidence type="ECO:0000259" key="7">
    <source>
        <dbReference type="PROSITE" id="PS50089"/>
    </source>
</evidence>
<dbReference type="Gene3D" id="3.30.40.10">
    <property type="entry name" value="Zinc/RING finger domain, C3HC4 (zinc finger)"/>
    <property type="match status" value="2"/>
</dbReference>